<dbReference type="AlphaFoldDB" id="A0A9E2L6R9"/>
<dbReference type="EMBL" id="JAHLFU010000190">
    <property type="protein sequence ID" value="MBU3853945.1"/>
    <property type="molecule type" value="Genomic_DNA"/>
</dbReference>
<dbReference type="Proteomes" id="UP000823865">
    <property type="component" value="Unassembled WGS sequence"/>
</dbReference>
<name>A0A9E2L6R9_9BACT</name>
<dbReference type="PROSITE" id="PS51257">
    <property type="entry name" value="PROKAR_LIPOPROTEIN"/>
    <property type="match status" value="1"/>
</dbReference>
<reference evidence="1" key="2">
    <citation type="submission" date="2021-04" db="EMBL/GenBank/DDBJ databases">
        <authorList>
            <person name="Gilroy R."/>
        </authorList>
    </citation>
    <scope>NUCLEOTIDE SEQUENCE</scope>
    <source>
        <strain evidence="1">G3-2149</strain>
    </source>
</reference>
<accession>A0A9E2L6R9</accession>
<gene>
    <name evidence="1" type="ORF">H9789_09075</name>
</gene>
<sequence length="163" mass="18113">MKRMILFLGLGSLLTLSCTKRYTTIIGGADQPTAIFIADSLTLQGKGLELTCQMHRLANNETYIKYCSHSDEINKLAAHIGRTDYSVPKKIFAISHLKSIQNFETDSTIRTLLADKMVRTIPSLINAQSGSTTLAATTLFVTEDVFLHNSLKESTIYLYVYEG</sequence>
<evidence type="ECO:0008006" key="3">
    <source>
        <dbReference type="Google" id="ProtNLM"/>
    </source>
</evidence>
<reference evidence="1" key="1">
    <citation type="journal article" date="2021" name="PeerJ">
        <title>Extensive microbial diversity within the chicken gut microbiome revealed by metagenomics and culture.</title>
        <authorList>
            <person name="Gilroy R."/>
            <person name="Ravi A."/>
            <person name="Getino M."/>
            <person name="Pursley I."/>
            <person name="Horton D.L."/>
            <person name="Alikhan N.F."/>
            <person name="Baker D."/>
            <person name="Gharbi K."/>
            <person name="Hall N."/>
            <person name="Watson M."/>
            <person name="Adriaenssens E.M."/>
            <person name="Foster-Nyarko E."/>
            <person name="Jarju S."/>
            <person name="Secka A."/>
            <person name="Antonio M."/>
            <person name="Oren A."/>
            <person name="Chaudhuri R.R."/>
            <person name="La Ragione R."/>
            <person name="Hildebrand F."/>
            <person name="Pallen M.J."/>
        </authorList>
    </citation>
    <scope>NUCLEOTIDE SEQUENCE</scope>
    <source>
        <strain evidence="1">G3-2149</strain>
    </source>
</reference>
<feature type="non-terminal residue" evidence="1">
    <location>
        <position position="163"/>
    </location>
</feature>
<evidence type="ECO:0000313" key="1">
    <source>
        <dbReference type="EMBL" id="MBU3853945.1"/>
    </source>
</evidence>
<comment type="caution">
    <text evidence="1">The sequence shown here is derived from an EMBL/GenBank/DDBJ whole genome shotgun (WGS) entry which is preliminary data.</text>
</comment>
<evidence type="ECO:0000313" key="2">
    <source>
        <dbReference type="Proteomes" id="UP000823865"/>
    </source>
</evidence>
<organism evidence="1 2">
    <name type="scientific">Candidatus Paraprevotella stercoravium</name>
    <dbReference type="NCBI Taxonomy" id="2838725"/>
    <lineage>
        <taxon>Bacteria</taxon>
        <taxon>Pseudomonadati</taxon>
        <taxon>Bacteroidota</taxon>
        <taxon>Bacteroidia</taxon>
        <taxon>Bacteroidales</taxon>
        <taxon>Prevotellaceae</taxon>
        <taxon>Paraprevotella</taxon>
    </lineage>
</organism>
<protein>
    <recommendedName>
        <fullName evidence="3">Lipoprotein</fullName>
    </recommendedName>
</protein>
<proteinExistence type="predicted"/>